<dbReference type="AlphaFoldDB" id="A0A915JAA4"/>
<evidence type="ECO:0000313" key="1">
    <source>
        <dbReference type="Proteomes" id="UP000887565"/>
    </source>
</evidence>
<dbReference type="WBParaSite" id="nRc.2.0.1.t22705-RA">
    <property type="protein sequence ID" value="nRc.2.0.1.t22705-RA"/>
    <property type="gene ID" value="nRc.2.0.1.g22705"/>
</dbReference>
<evidence type="ECO:0000313" key="2">
    <source>
        <dbReference type="WBParaSite" id="nRc.2.0.1.t22705-RA"/>
    </source>
</evidence>
<keyword evidence="1" id="KW-1185">Reference proteome</keyword>
<reference evidence="2" key="1">
    <citation type="submission" date="2022-11" db="UniProtKB">
        <authorList>
            <consortium name="WormBaseParasite"/>
        </authorList>
    </citation>
    <scope>IDENTIFICATION</scope>
</reference>
<name>A0A915JAA4_ROMCU</name>
<organism evidence="1 2">
    <name type="scientific">Romanomermis culicivorax</name>
    <name type="common">Nematode worm</name>
    <dbReference type="NCBI Taxonomy" id="13658"/>
    <lineage>
        <taxon>Eukaryota</taxon>
        <taxon>Metazoa</taxon>
        <taxon>Ecdysozoa</taxon>
        <taxon>Nematoda</taxon>
        <taxon>Enoplea</taxon>
        <taxon>Dorylaimia</taxon>
        <taxon>Mermithida</taxon>
        <taxon>Mermithoidea</taxon>
        <taxon>Mermithidae</taxon>
        <taxon>Romanomermis</taxon>
    </lineage>
</organism>
<proteinExistence type="predicted"/>
<dbReference type="Proteomes" id="UP000887565">
    <property type="component" value="Unplaced"/>
</dbReference>
<accession>A0A915JAA4</accession>
<protein>
    <submittedName>
        <fullName evidence="2">Uncharacterized protein</fullName>
    </submittedName>
</protein>
<sequence length="72" mass="8301">MIDIGTTWNFLIKSVSQAKTCITVIFEWIVTPDQMTRDNLIFSAKFYRVDGKNILLDHLGKKNKKGNRNNKA</sequence>